<sequence>MSSKVTPRLIELTYEAALKSFWRKNALKKFLRASHISESYLATWDLENETKRDFLDRAFIKLQTSKKGQAVIEKMSKNLSEFKSFPDLRNWEDSDEKISKAYKAVEELKYYLKSREEKAQKEKTKQEIKKRAREKRAEIQRSLNDKKKLQTRLDSLHKEVGTREGGYKFQKWFYDFLDYFDIDNRKPYNSKGRQIDGSLTHNGTTYLVELKFTGNQTDVTEIDSLKTKVEDKADNTMGIMVSISGYSSVAIESASGKRSLLLLLDAQHIYMALAGTLKFDEIISRVRRHASQTGESFLKVSGFGG</sequence>
<protein>
    <submittedName>
        <fullName evidence="3">Restriction endonuclease</fullName>
    </submittedName>
</protein>
<keyword evidence="3" id="KW-0255">Endonuclease</keyword>
<dbReference type="OrthoDB" id="1395176at2"/>
<dbReference type="GO" id="GO:0003677">
    <property type="term" value="F:DNA binding"/>
    <property type="evidence" value="ECO:0007669"/>
    <property type="project" value="InterPro"/>
</dbReference>
<proteinExistence type="predicted"/>
<accession>A0A521F8N5</accession>
<dbReference type="SUPFAM" id="SSF52980">
    <property type="entry name" value="Restriction endonuclease-like"/>
    <property type="match status" value="1"/>
</dbReference>
<evidence type="ECO:0000313" key="4">
    <source>
        <dbReference type="Proteomes" id="UP000317593"/>
    </source>
</evidence>
<dbReference type="Pfam" id="PF04471">
    <property type="entry name" value="Mrr_cat"/>
    <property type="match status" value="1"/>
</dbReference>
<dbReference type="GO" id="GO:0009307">
    <property type="term" value="P:DNA restriction-modification system"/>
    <property type="evidence" value="ECO:0007669"/>
    <property type="project" value="InterPro"/>
</dbReference>
<dbReference type="InterPro" id="IPR011335">
    <property type="entry name" value="Restrct_endonuc-II-like"/>
</dbReference>
<keyword evidence="4" id="KW-1185">Reference proteome</keyword>
<dbReference type="GO" id="GO:0004519">
    <property type="term" value="F:endonuclease activity"/>
    <property type="evidence" value="ECO:0007669"/>
    <property type="project" value="UniProtKB-KW"/>
</dbReference>
<dbReference type="EMBL" id="FXTH01000026">
    <property type="protein sequence ID" value="SMO92528.1"/>
    <property type="molecule type" value="Genomic_DNA"/>
</dbReference>
<evidence type="ECO:0000259" key="2">
    <source>
        <dbReference type="Pfam" id="PF04471"/>
    </source>
</evidence>
<feature type="coiled-coil region" evidence="1">
    <location>
        <begin position="111"/>
        <end position="159"/>
    </location>
</feature>
<evidence type="ECO:0000256" key="1">
    <source>
        <dbReference type="SAM" id="Coils"/>
    </source>
</evidence>
<dbReference type="AlphaFoldDB" id="A0A521F8N5"/>
<reference evidence="3 4" key="1">
    <citation type="submission" date="2017-05" db="EMBL/GenBank/DDBJ databases">
        <authorList>
            <person name="Varghese N."/>
            <person name="Submissions S."/>
        </authorList>
    </citation>
    <scope>NUCLEOTIDE SEQUENCE [LARGE SCALE GENOMIC DNA]</scope>
    <source>
        <strain evidence="3 4">DSM 21194</strain>
    </source>
</reference>
<keyword evidence="3" id="KW-0378">Hydrolase</keyword>
<keyword evidence="1" id="KW-0175">Coiled coil</keyword>
<keyword evidence="3" id="KW-0540">Nuclease</keyword>
<dbReference type="InterPro" id="IPR007560">
    <property type="entry name" value="Restrct_endonuc_IV_Mrr"/>
</dbReference>
<gene>
    <name evidence="3" type="ORF">SAMN06265218_12614</name>
</gene>
<feature type="domain" description="Restriction endonuclease type IV Mrr" evidence="2">
    <location>
        <begin position="188"/>
        <end position="268"/>
    </location>
</feature>
<organism evidence="3 4">
    <name type="scientific">Fodinibius sediminis</name>
    <dbReference type="NCBI Taxonomy" id="1214077"/>
    <lineage>
        <taxon>Bacteria</taxon>
        <taxon>Pseudomonadati</taxon>
        <taxon>Balneolota</taxon>
        <taxon>Balneolia</taxon>
        <taxon>Balneolales</taxon>
        <taxon>Balneolaceae</taxon>
        <taxon>Fodinibius</taxon>
    </lineage>
</organism>
<dbReference type="Proteomes" id="UP000317593">
    <property type="component" value="Unassembled WGS sequence"/>
</dbReference>
<dbReference type="RefSeq" id="WP_142716002.1">
    <property type="nucleotide sequence ID" value="NZ_FXTH01000026.1"/>
</dbReference>
<evidence type="ECO:0000313" key="3">
    <source>
        <dbReference type="EMBL" id="SMO92528.1"/>
    </source>
</evidence>
<name>A0A521F8N5_9BACT</name>